<dbReference type="GO" id="GO:0006357">
    <property type="term" value="P:regulation of transcription by RNA polymerase II"/>
    <property type="evidence" value="ECO:0007669"/>
    <property type="project" value="UniProtKB-ARBA"/>
</dbReference>
<name>A0A9D4CHC2_DREPO</name>
<dbReference type="GO" id="GO:0003700">
    <property type="term" value="F:DNA-binding transcription factor activity"/>
    <property type="evidence" value="ECO:0007669"/>
    <property type="project" value="InterPro"/>
</dbReference>
<gene>
    <name evidence="11" type="ORF">DPMN_050186</name>
</gene>
<dbReference type="InterPro" id="IPR013088">
    <property type="entry name" value="Znf_NHR/GATA"/>
</dbReference>
<comment type="subcellular location">
    <subcellularLocation>
        <location evidence="1">Nucleus</location>
    </subcellularLocation>
</comment>
<dbReference type="Proteomes" id="UP000828390">
    <property type="component" value="Unassembled WGS sequence"/>
</dbReference>
<evidence type="ECO:0000256" key="1">
    <source>
        <dbReference type="ARBA" id="ARBA00004123"/>
    </source>
</evidence>
<dbReference type="GO" id="GO:0005634">
    <property type="term" value="C:nucleus"/>
    <property type="evidence" value="ECO:0007669"/>
    <property type="project" value="UniProtKB-SubCell"/>
</dbReference>
<evidence type="ECO:0000256" key="8">
    <source>
        <dbReference type="ARBA" id="ARBA00023170"/>
    </source>
</evidence>
<dbReference type="SUPFAM" id="SSF57716">
    <property type="entry name" value="Glucocorticoid receptor-like (DNA-binding domain)"/>
    <property type="match status" value="1"/>
</dbReference>
<dbReference type="GO" id="GO:0008270">
    <property type="term" value="F:zinc ion binding"/>
    <property type="evidence" value="ECO:0007669"/>
    <property type="project" value="UniProtKB-KW"/>
</dbReference>
<protein>
    <recommendedName>
        <fullName evidence="10">Nuclear receptor domain-containing protein</fullName>
    </recommendedName>
</protein>
<evidence type="ECO:0000313" key="12">
    <source>
        <dbReference type="Proteomes" id="UP000828390"/>
    </source>
</evidence>
<keyword evidence="4" id="KW-0862">Zinc</keyword>
<comment type="caution">
    <text evidence="11">The sequence shown here is derived from an EMBL/GenBank/DDBJ whole genome shotgun (WGS) entry which is preliminary data.</text>
</comment>
<dbReference type="FunFam" id="3.30.50.10:FF:000019">
    <property type="entry name" value="Nuclear receptor subfamily 2 group E member"/>
    <property type="match status" value="1"/>
</dbReference>
<evidence type="ECO:0000313" key="11">
    <source>
        <dbReference type="EMBL" id="KAH3724370.1"/>
    </source>
</evidence>
<sequence length="184" mass="20095">MNKVAGQSSRILMDIPCKVCQDHSSGKHYGIYACDGCAGFFKRSIRRNRQYICKSRGQSGCPVDKTHRNQCRACRLKKCIDAGMNKDAVQHERGPRNSTIRRQVAMYLKETSELSSLWGAGPIPSPYMPGFYTFERLNDGITVSAVDSPSASLSPMTSPLVSPLASPLTPTAVSPGIICQPTPK</sequence>
<dbReference type="SMART" id="SM00399">
    <property type="entry name" value="ZnF_C4"/>
    <property type="match status" value="1"/>
</dbReference>
<evidence type="ECO:0000256" key="9">
    <source>
        <dbReference type="ARBA" id="ARBA00023242"/>
    </source>
</evidence>
<reference evidence="11" key="1">
    <citation type="journal article" date="2019" name="bioRxiv">
        <title>The Genome of the Zebra Mussel, Dreissena polymorpha: A Resource for Invasive Species Research.</title>
        <authorList>
            <person name="McCartney M.A."/>
            <person name="Auch B."/>
            <person name="Kono T."/>
            <person name="Mallez S."/>
            <person name="Zhang Y."/>
            <person name="Obille A."/>
            <person name="Becker A."/>
            <person name="Abrahante J.E."/>
            <person name="Garbe J."/>
            <person name="Badalamenti J.P."/>
            <person name="Herman A."/>
            <person name="Mangelson H."/>
            <person name="Liachko I."/>
            <person name="Sullivan S."/>
            <person name="Sone E.D."/>
            <person name="Koren S."/>
            <person name="Silverstein K.A.T."/>
            <person name="Beckman K.B."/>
            <person name="Gohl D.M."/>
        </authorList>
    </citation>
    <scope>NUCLEOTIDE SEQUENCE</scope>
    <source>
        <strain evidence="11">Duluth1</strain>
        <tissue evidence="11">Whole animal</tissue>
    </source>
</reference>
<organism evidence="11 12">
    <name type="scientific">Dreissena polymorpha</name>
    <name type="common">Zebra mussel</name>
    <name type="synonym">Mytilus polymorpha</name>
    <dbReference type="NCBI Taxonomy" id="45954"/>
    <lineage>
        <taxon>Eukaryota</taxon>
        <taxon>Metazoa</taxon>
        <taxon>Spiralia</taxon>
        <taxon>Lophotrochozoa</taxon>
        <taxon>Mollusca</taxon>
        <taxon>Bivalvia</taxon>
        <taxon>Autobranchia</taxon>
        <taxon>Heteroconchia</taxon>
        <taxon>Euheterodonta</taxon>
        <taxon>Imparidentia</taxon>
        <taxon>Neoheterodontei</taxon>
        <taxon>Myida</taxon>
        <taxon>Dreissenoidea</taxon>
        <taxon>Dreissenidae</taxon>
        <taxon>Dreissena</taxon>
    </lineage>
</organism>
<evidence type="ECO:0000259" key="10">
    <source>
        <dbReference type="PROSITE" id="PS51030"/>
    </source>
</evidence>
<dbReference type="PRINTS" id="PR00047">
    <property type="entry name" value="STROIDFINGER"/>
</dbReference>
<feature type="non-terminal residue" evidence="11">
    <location>
        <position position="1"/>
    </location>
</feature>
<dbReference type="PROSITE" id="PS51030">
    <property type="entry name" value="NUCLEAR_REC_DBD_2"/>
    <property type="match status" value="1"/>
</dbReference>
<dbReference type="Gene3D" id="3.30.50.10">
    <property type="entry name" value="Erythroid Transcription Factor GATA-1, subunit A"/>
    <property type="match status" value="1"/>
</dbReference>
<keyword evidence="3" id="KW-0863">Zinc-finger</keyword>
<dbReference type="GO" id="GO:0043565">
    <property type="term" value="F:sequence-specific DNA binding"/>
    <property type="evidence" value="ECO:0007669"/>
    <property type="project" value="InterPro"/>
</dbReference>
<keyword evidence="2" id="KW-0479">Metal-binding</keyword>
<evidence type="ECO:0000256" key="6">
    <source>
        <dbReference type="ARBA" id="ARBA00023125"/>
    </source>
</evidence>
<dbReference type="PROSITE" id="PS00031">
    <property type="entry name" value="NUCLEAR_REC_DBD_1"/>
    <property type="match status" value="1"/>
</dbReference>
<keyword evidence="12" id="KW-1185">Reference proteome</keyword>
<dbReference type="AlphaFoldDB" id="A0A9D4CHC2"/>
<proteinExistence type="predicted"/>
<dbReference type="InterPro" id="IPR050274">
    <property type="entry name" value="Nuclear_hormone_rcpt_NR2"/>
</dbReference>
<dbReference type="EMBL" id="JAIWYP010000012">
    <property type="protein sequence ID" value="KAH3724370.1"/>
    <property type="molecule type" value="Genomic_DNA"/>
</dbReference>
<reference evidence="11" key="2">
    <citation type="submission" date="2020-11" db="EMBL/GenBank/DDBJ databases">
        <authorList>
            <person name="McCartney M.A."/>
            <person name="Auch B."/>
            <person name="Kono T."/>
            <person name="Mallez S."/>
            <person name="Becker A."/>
            <person name="Gohl D.M."/>
            <person name="Silverstein K.A.T."/>
            <person name="Koren S."/>
            <person name="Bechman K.B."/>
            <person name="Herman A."/>
            <person name="Abrahante J.E."/>
            <person name="Garbe J."/>
        </authorList>
    </citation>
    <scope>NUCLEOTIDE SEQUENCE</scope>
    <source>
        <strain evidence="11">Duluth1</strain>
        <tissue evidence="11">Whole animal</tissue>
    </source>
</reference>
<dbReference type="PANTHER" id="PTHR24083">
    <property type="entry name" value="NUCLEAR HORMONE RECEPTOR"/>
    <property type="match status" value="1"/>
</dbReference>
<keyword evidence="6" id="KW-0238">DNA-binding</keyword>
<evidence type="ECO:0000256" key="7">
    <source>
        <dbReference type="ARBA" id="ARBA00023163"/>
    </source>
</evidence>
<dbReference type="InterPro" id="IPR001628">
    <property type="entry name" value="Znf_hrmn_rcpt"/>
</dbReference>
<evidence type="ECO:0000256" key="5">
    <source>
        <dbReference type="ARBA" id="ARBA00023015"/>
    </source>
</evidence>
<keyword evidence="5" id="KW-0805">Transcription regulation</keyword>
<dbReference type="GO" id="GO:0032502">
    <property type="term" value="P:developmental process"/>
    <property type="evidence" value="ECO:0007669"/>
    <property type="project" value="UniProtKB-ARBA"/>
</dbReference>
<feature type="domain" description="Nuclear receptor" evidence="10">
    <location>
        <begin position="14"/>
        <end position="91"/>
    </location>
</feature>
<accession>A0A9D4CHC2</accession>
<keyword evidence="9" id="KW-0539">Nucleus</keyword>
<evidence type="ECO:0000256" key="2">
    <source>
        <dbReference type="ARBA" id="ARBA00022723"/>
    </source>
</evidence>
<keyword evidence="7" id="KW-0804">Transcription</keyword>
<evidence type="ECO:0000256" key="3">
    <source>
        <dbReference type="ARBA" id="ARBA00022771"/>
    </source>
</evidence>
<dbReference type="Pfam" id="PF00105">
    <property type="entry name" value="zf-C4"/>
    <property type="match status" value="1"/>
</dbReference>
<keyword evidence="8" id="KW-0675">Receptor</keyword>
<evidence type="ECO:0000256" key="4">
    <source>
        <dbReference type="ARBA" id="ARBA00022833"/>
    </source>
</evidence>